<dbReference type="OrthoDB" id="9784724at2"/>
<evidence type="ECO:0000256" key="1">
    <source>
        <dbReference type="ARBA" id="ARBA00023172"/>
    </source>
</evidence>
<comment type="caution">
    <text evidence="3">The sequence shown here is derived from an EMBL/GenBank/DDBJ whole genome shotgun (WGS) entry which is preliminary data.</text>
</comment>
<dbReference type="InterPro" id="IPR011010">
    <property type="entry name" value="DNA_brk_join_enz"/>
</dbReference>
<evidence type="ECO:0000313" key="3">
    <source>
        <dbReference type="EMBL" id="TNC08460.1"/>
    </source>
</evidence>
<dbReference type="AlphaFoldDB" id="A0A5C4L8F6"/>
<organism evidence="3 4">
    <name type="scientific">Methylobacterium terricola</name>
    <dbReference type="NCBI Taxonomy" id="2583531"/>
    <lineage>
        <taxon>Bacteria</taxon>
        <taxon>Pseudomonadati</taxon>
        <taxon>Pseudomonadota</taxon>
        <taxon>Alphaproteobacteria</taxon>
        <taxon>Hyphomicrobiales</taxon>
        <taxon>Methylobacteriaceae</taxon>
        <taxon>Methylobacterium</taxon>
    </lineage>
</organism>
<feature type="domain" description="Tyr recombinase" evidence="2">
    <location>
        <begin position="159"/>
        <end position="334"/>
    </location>
</feature>
<dbReference type="Proteomes" id="UP000305267">
    <property type="component" value="Unassembled WGS sequence"/>
</dbReference>
<reference evidence="3 4" key="1">
    <citation type="submission" date="2019-06" db="EMBL/GenBank/DDBJ databases">
        <title>Genome of Methylobacterium sp. 17Sr1-39.</title>
        <authorList>
            <person name="Seo T."/>
        </authorList>
    </citation>
    <scope>NUCLEOTIDE SEQUENCE [LARGE SCALE GENOMIC DNA]</scope>
    <source>
        <strain evidence="3 4">17Sr1-39</strain>
    </source>
</reference>
<accession>A0A5C4L8F6</accession>
<dbReference type="PROSITE" id="PS51898">
    <property type="entry name" value="TYR_RECOMBINASE"/>
    <property type="match status" value="1"/>
</dbReference>
<dbReference type="InterPro" id="IPR013762">
    <property type="entry name" value="Integrase-like_cat_sf"/>
</dbReference>
<protein>
    <submittedName>
        <fullName evidence="3">Integrase</fullName>
    </submittedName>
</protein>
<dbReference type="SUPFAM" id="SSF56349">
    <property type="entry name" value="DNA breaking-rejoining enzymes"/>
    <property type="match status" value="1"/>
</dbReference>
<dbReference type="Gene3D" id="1.10.443.10">
    <property type="entry name" value="Intergrase catalytic core"/>
    <property type="match status" value="1"/>
</dbReference>
<evidence type="ECO:0000259" key="2">
    <source>
        <dbReference type="PROSITE" id="PS51898"/>
    </source>
</evidence>
<keyword evidence="1" id="KW-0233">DNA recombination</keyword>
<sequence>MPAAEVAAQPLAEILARIEALSARSAADDPAARGAVLGKEPVPAVMLSQLFEQYETLTKSSRQDLSPDQLRKWGNPKKRALANLLKVVGDKPVTELTRNDALDFRAWWQERVLVEGIEIGTANKDVGHINRMLRQIERSHRLGMGPVFAELRLEGETQGQRVAFTAEWVQTRILADGALDALNPEARRILYIMAETGMRLSEICNLTAETIRLDHAVPHVVVRADGRRMKTEQSARELPLVGVALIAAQAQPEGFPRYRDKAASLSAITNKVMRAAGLLHLPGQSAYSFRHCFEDRLTAVEAPEKLIAAMMGHKYQRPRYGSGPSLSQKREWLQRIAFKPPGRV</sequence>
<dbReference type="GO" id="GO:0003677">
    <property type="term" value="F:DNA binding"/>
    <property type="evidence" value="ECO:0007669"/>
    <property type="project" value="InterPro"/>
</dbReference>
<dbReference type="GO" id="GO:0006310">
    <property type="term" value="P:DNA recombination"/>
    <property type="evidence" value="ECO:0007669"/>
    <property type="project" value="UniProtKB-KW"/>
</dbReference>
<keyword evidence="4" id="KW-1185">Reference proteome</keyword>
<name>A0A5C4L8F6_9HYPH</name>
<evidence type="ECO:0000313" key="4">
    <source>
        <dbReference type="Proteomes" id="UP000305267"/>
    </source>
</evidence>
<dbReference type="Pfam" id="PF00589">
    <property type="entry name" value="Phage_integrase"/>
    <property type="match status" value="1"/>
</dbReference>
<dbReference type="EMBL" id="VDDA01000023">
    <property type="protein sequence ID" value="TNC08460.1"/>
    <property type="molecule type" value="Genomic_DNA"/>
</dbReference>
<dbReference type="InterPro" id="IPR002104">
    <property type="entry name" value="Integrase_catalytic"/>
</dbReference>
<dbReference type="GO" id="GO:0015074">
    <property type="term" value="P:DNA integration"/>
    <property type="evidence" value="ECO:0007669"/>
    <property type="project" value="InterPro"/>
</dbReference>
<gene>
    <name evidence="3" type="ORF">FF100_29235</name>
</gene>
<proteinExistence type="predicted"/>